<dbReference type="Pfam" id="PF00089">
    <property type="entry name" value="Trypsin"/>
    <property type="match status" value="1"/>
</dbReference>
<dbReference type="Gene3D" id="2.40.10.10">
    <property type="entry name" value="Trypsin-like serine proteases"/>
    <property type="match status" value="1"/>
</dbReference>
<keyword evidence="4" id="KW-0732">Signal</keyword>
<dbReference type="PANTHER" id="PTHR24276:SF91">
    <property type="entry name" value="AT26814P-RELATED"/>
    <property type="match status" value="1"/>
</dbReference>
<evidence type="ECO:0000259" key="5">
    <source>
        <dbReference type="PROSITE" id="PS50240"/>
    </source>
</evidence>
<proteinExistence type="inferred from homology"/>
<evidence type="ECO:0000256" key="1">
    <source>
        <dbReference type="ARBA" id="ARBA00007664"/>
    </source>
</evidence>
<feature type="region of interest" description="Disordered" evidence="3">
    <location>
        <begin position="270"/>
        <end position="290"/>
    </location>
</feature>
<dbReference type="RefSeq" id="WP_285971766.1">
    <property type="nucleotide sequence ID" value="NZ_CP127294.1"/>
</dbReference>
<feature type="signal peptide" evidence="4">
    <location>
        <begin position="1"/>
        <end position="19"/>
    </location>
</feature>
<dbReference type="PRINTS" id="PR00722">
    <property type="entry name" value="CHYMOTRYPSIN"/>
</dbReference>
<dbReference type="EMBL" id="CP127294">
    <property type="protein sequence ID" value="WIX81156.1"/>
    <property type="molecule type" value="Genomic_DNA"/>
</dbReference>
<evidence type="ECO:0000313" key="7">
    <source>
        <dbReference type="EMBL" id="WIX81156.1"/>
    </source>
</evidence>
<evidence type="ECO:0000313" key="8">
    <source>
        <dbReference type="Proteomes" id="UP001236014"/>
    </source>
</evidence>
<feature type="compositionally biased region" description="Polar residues" evidence="3">
    <location>
        <begin position="280"/>
        <end position="290"/>
    </location>
</feature>
<dbReference type="InterPro" id="IPR007110">
    <property type="entry name" value="Ig-like_dom"/>
</dbReference>
<protein>
    <submittedName>
        <fullName evidence="7">Serine protease</fullName>
    </submittedName>
</protein>
<comment type="similarity">
    <text evidence="1">Belongs to the peptidase S1 family.</text>
</comment>
<gene>
    <name evidence="7" type="ORF">QRX50_10530</name>
</gene>
<dbReference type="InterPro" id="IPR001314">
    <property type="entry name" value="Peptidase_S1A"/>
</dbReference>
<dbReference type="Gene3D" id="2.60.40.2700">
    <property type="match status" value="1"/>
</dbReference>
<evidence type="ECO:0000256" key="2">
    <source>
        <dbReference type="ARBA" id="ARBA00023157"/>
    </source>
</evidence>
<feature type="domain" description="Peptidase S1" evidence="5">
    <location>
        <begin position="25"/>
        <end position="319"/>
    </location>
</feature>
<evidence type="ECO:0000256" key="3">
    <source>
        <dbReference type="SAM" id="MobiDB-lite"/>
    </source>
</evidence>
<dbReference type="GO" id="GO:0004252">
    <property type="term" value="F:serine-type endopeptidase activity"/>
    <property type="evidence" value="ECO:0007669"/>
    <property type="project" value="InterPro"/>
</dbReference>
<keyword evidence="8" id="KW-1185">Reference proteome</keyword>
<reference evidence="7 8" key="1">
    <citation type="submission" date="2023-06" db="EMBL/GenBank/DDBJ databases">
        <authorList>
            <person name="Oyuntsetseg B."/>
            <person name="Kim S.B."/>
        </authorList>
    </citation>
    <scope>NUCLEOTIDE SEQUENCE [LARGE SCALE GENOMIC DNA]</scope>
    <source>
        <strain evidence="7 8">2-15</strain>
    </source>
</reference>
<dbReference type="KEGG" id="acab:QRX50_10530"/>
<dbReference type="InterPro" id="IPR033116">
    <property type="entry name" value="TRYPSIN_SER"/>
</dbReference>
<dbReference type="GO" id="GO:0006508">
    <property type="term" value="P:proteolysis"/>
    <property type="evidence" value="ECO:0007669"/>
    <property type="project" value="UniProtKB-KW"/>
</dbReference>
<evidence type="ECO:0000256" key="4">
    <source>
        <dbReference type="SAM" id="SignalP"/>
    </source>
</evidence>
<dbReference type="AlphaFoldDB" id="A0A9Y2ILE9"/>
<dbReference type="InterPro" id="IPR001254">
    <property type="entry name" value="Trypsin_dom"/>
</dbReference>
<feature type="domain" description="Ig-like" evidence="6">
    <location>
        <begin position="272"/>
        <end position="316"/>
    </location>
</feature>
<sequence length="369" mass="37926">MRRMLTVAAAVLMAGTVVAAPAMAVSGGEPTPDGAAPWMVTVGFKGDEPLVQRESCGGALIAPDRVATAAHCLDHVDPTHFEVHLGGGTLSTDPGWIVPIEGWSINPGFRLIPSPQAPEDYSKASAADDVAVIKLAHPVFGIPTLPVATRAPKPGSTVDVYGHGLTRTPDPKDPLPALGDQLAHAQLEVIDDQACGQSFGSQDVIDGPSVLCTQAAATVCPGDSGGPLVQDGRLVGVVSFAGEVAGKQCGEPTANGFADAAALRSFLTQPRPPLAPMTRNEPTITGTKAAGNTLTCDAPKWTSGKPAKVDYAWYSNRVDPANGFEFYVPVEGATNPQLAVTPDLAAHKLNCGVTASTAGGTVVLYTDII</sequence>
<keyword evidence="2" id="KW-1015">Disulfide bond</keyword>
<dbReference type="InterPro" id="IPR050430">
    <property type="entry name" value="Peptidase_S1"/>
</dbReference>
<organism evidence="7 8">
    <name type="scientific">Amycolatopsis carbonis</name>
    <dbReference type="NCBI Taxonomy" id="715471"/>
    <lineage>
        <taxon>Bacteria</taxon>
        <taxon>Bacillati</taxon>
        <taxon>Actinomycetota</taxon>
        <taxon>Actinomycetes</taxon>
        <taxon>Pseudonocardiales</taxon>
        <taxon>Pseudonocardiaceae</taxon>
        <taxon>Amycolatopsis</taxon>
    </lineage>
</organism>
<feature type="chain" id="PRO_5040988736" evidence="4">
    <location>
        <begin position="20"/>
        <end position="369"/>
    </location>
</feature>
<dbReference type="PROSITE" id="PS00135">
    <property type="entry name" value="TRYPSIN_SER"/>
    <property type="match status" value="1"/>
</dbReference>
<dbReference type="SUPFAM" id="SSF50494">
    <property type="entry name" value="Trypsin-like serine proteases"/>
    <property type="match status" value="1"/>
</dbReference>
<dbReference type="InterPro" id="IPR009003">
    <property type="entry name" value="Peptidase_S1_PA"/>
</dbReference>
<dbReference type="PROSITE" id="PS50835">
    <property type="entry name" value="IG_LIKE"/>
    <property type="match status" value="1"/>
</dbReference>
<dbReference type="SMART" id="SM00020">
    <property type="entry name" value="Tryp_SPc"/>
    <property type="match status" value="1"/>
</dbReference>
<evidence type="ECO:0000259" key="6">
    <source>
        <dbReference type="PROSITE" id="PS50835"/>
    </source>
</evidence>
<dbReference type="Proteomes" id="UP001236014">
    <property type="component" value="Chromosome"/>
</dbReference>
<dbReference type="InterPro" id="IPR043504">
    <property type="entry name" value="Peptidase_S1_PA_chymotrypsin"/>
</dbReference>
<keyword evidence="7" id="KW-0378">Hydrolase</keyword>
<dbReference type="PANTHER" id="PTHR24276">
    <property type="entry name" value="POLYSERASE-RELATED"/>
    <property type="match status" value="1"/>
</dbReference>
<keyword evidence="7" id="KW-0645">Protease</keyword>
<dbReference type="PROSITE" id="PS50240">
    <property type="entry name" value="TRYPSIN_DOM"/>
    <property type="match status" value="1"/>
</dbReference>
<dbReference type="CDD" id="cd00190">
    <property type="entry name" value="Tryp_SPc"/>
    <property type="match status" value="1"/>
</dbReference>
<name>A0A9Y2ILE9_9PSEU</name>
<accession>A0A9Y2ILE9</accession>